<dbReference type="KEGG" id="hsw:Hsw_3870"/>
<evidence type="ECO:0000256" key="1">
    <source>
        <dbReference type="SAM" id="SignalP"/>
    </source>
</evidence>
<evidence type="ECO:0000313" key="3">
    <source>
        <dbReference type="Proteomes" id="UP000019423"/>
    </source>
</evidence>
<evidence type="ECO:0008006" key="4">
    <source>
        <dbReference type="Google" id="ProtNLM"/>
    </source>
</evidence>
<dbReference type="Proteomes" id="UP000019423">
    <property type="component" value="Chromosome"/>
</dbReference>
<proteinExistence type="predicted"/>
<organism evidence="2 3">
    <name type="scientific">Hymenobacter swuensis DY53</name>
    <dbReference type="NCBI Taxonomy" id="1227739"/>
    <lineage>
        <taxon>Bacteria</taxon>
        <taxon>Pseudomonadati</taxon>
        <taxon>Bacteroidota</taxon>
        <taxon>Cytophagia</taxon>
        <taxon>Cytophagales</taxon>
        <taxon>Hymenobacteraceae</taxon>
        <taxon>Hymenobacter</taxon>
    </lineage>
</organism>
<accession>W8FCR9</accession>
<gene>
    <name evidence="2" type="ORF">Hsw_3870</name>
</gene>
<dbReference type="RefSeq" id="WP_155833078.1">
    <property type="nucleotide sequence ID" value="NZ_CP007145.1"/>
</dbReference>
<keyword evidence="3" id="KW-1185">Reference proteome</keyword>
<name>W8FCR9_9BACT</name>
<dbReference type="EMBL" id="CP007145">
    <property type="protein sequence ID" value="AHJ99465.1"/>
    <property type="molecule type" value="Genomic_DNA"/>
</dbReference>
<dbReference type="AlphaFoldDB" id="W8FCR9"/>
<sequence length="153" mass="17422">MRNFTPQTACTWSLLVACAGLAACHEAEEPEPDVQLPGKWKLEQEYRGILYFDAAGALTSRNDYTRPGETGEALEIGDSTWVLQPDYIYSAAKDGVYRQKDTTIVVTLNRPSGFNFPLTETYTISDLNAHRVVIRQRNVFTGMTHYYKWVYTR</sequence>
<dbReference type="PROSITE" id="PS51257">
    <property type="entry name" value="PROKAR_LIPOPROTEIN"/>
    <property type="match status" value="1"/>
</dbReference>
<feature type="chain" id="PRO_5004908444" description="Lipocalin-like domain-containing protein" evidence="1">
    <location>
        <begin position="23"/>
        <end position="153"/>
    </location>
</feature>
<protein>
    <recommendedName>
        <fullName evidence="4">Lipocalin-like domain-containing protein</fullName>
    </recommendedName>
</protein>
<keyword evidence="1" id="KW-0732">Signal</keyword>
<evidence type="ECO:0000313" key="2">
    <source>
        <dbReference type="EMBL" id="AHJ99465.1"/>
    </source>
</evidence>
<dbReference type="HOGENOM" id="CLU_1710789_0_0_10"/>
<reference evidence="2 3" key="1">
    <citation type="submission" date="2014-01" db="EMBL/GenBank/DDBJ databases">
        <title>Complete genome sequence of ionizing-radiation resistance bacterium Hymenobacter swuensis DY53.</title>
        <authorList>
            <person name="Jung J.-H."/>
            <person name="Jeong S.-W."/>
            <person name="Joe M.-H."/>
            <person name="Cho y.-j."/>
            <person name="Kim M.-K."/>
            <person name="Lim S.-Y."/>
        </authorList>
    </citation>
    <scope>NUCLEOTIDE SEQUENCE [LARGE SCALE GENOMIC DNA]</scope>
    <source>
        <strain evidence="2 3">DY53</strain>
    </source>
</reference>
<dbReference type="PATRIC" id="fig|1227739.3.peg.4025"/>
<feature type="signal peptide" evidence="1">
    <location>
        <begin position="1"/>
        <end position="22"/>
    </location>
</feature>